<dbReference type="Gramene" id="PRQ54192">
    <property type="protein sequence ID" value="PRQ54192"/>
    <property type="gene ID" value="RchiOBHm_Chr2g0174781"/>
</dbReference>
<dbReference type="STRING" id="74649.A0A2P6S6A2"/>
<evidence type="ECO:0000256" key="3">
    <source>
        <dbReference type="ARBA" id="ARBA00023295"/>
    </source>
</evidence>
<dbReference type="OMA" id="HRIQCIL"/>
<dbReference type="InterPro" id="IPR033132">
    <property type="entry name" value="GH_1_N_CS"/>
</dbReference>
<proteinExistence type="inferred from homology"/>
<comment type="caution">
    <text evidence="5">The sequence shown here is derived from an EMBL/GenBank/DDBJ whole genome shotgun (WGS) entry which is preliminary data.</text>
</comment>
<keyword evidence="2 5" id="KW-0378">Hydrolase</keyword>
<evidence type="ECO:0000256" key="1">
    <source>
        <dbReference type="ARBA" id="ARBA00010838"/>
    </source>
</evidence>
<dbReference type="Proteomes" id="UP000238479">
    <property type="component" value="Chromosome 2"/>
</dbReference>
<organism evidence="5 6">
    <name type="scientific">Rosa chinensis</name>
    <name type="common">China rose</name>
    <dbReference type="NCBI Taxonomy" id="74649"/>
    <lineage>
        <taxon>Eukaryota</taxon>
        <taxon>Viridiplantae</taxon>
        <taxon>Streptophyta</taxon>
        <taxon>Embryophyta</taxon>
        <taxon>Tracheophyta</taxon>
        <taxon>Spermatophyta</taxon>
        <taxon>Magnoliopsida</taxon>
        <taxon>eudicotyledons</taxon>
        <taxon>Gunneridae</taxon>
        <taxon>Pentapetalae</taxon>
        <taxon>rosids</taxon>
        <taxon>fabids</taxon>
        <taxon>Rosales</taxon>
        <taxon>Rosaceae</taxon>
        <taxon>Rosoideae</taxon>
        <taxon>Rosoideae incertae sedis</taxon>
        <taxon>Rosa</taxon>
    </lineage>
</organism>
<dbReference type="PANTHER" id="PTHR10353">
    <property type="entry name" value="GLYCOSYL HYDROLASE"/>
    <property type="match status" value="1"/>
</dbReference>
<dbReference type="PRINTS" id="PR00131">
    <property type="entry name" value="GLHYDRLASE1"/>
</dbReference>
<dbReference type="GO" id="GO:0008422">
    <property type="term" value="F:beta-glucosidase activity"/>
    <property type="evidence" value="ECO:0007669"/>
    <property type="project" value="UniProtKB-EC"/>
</dbReference>
<dbReference type="Gene3D" id="3.20.20.80">
    <property type="entry name" value="Glycosidases"/>
    <property type="match status" value="1"/>
</dbReference>
<name>A0A2P6S6A2_ROSCH</name>
<dbReference type="PROSITE" id="PS00653">
    <property type="entry name" value="GLYCOSYL_HYDROL_F1_2"/>
    <property type="match status" value="1"/>
</dbReference>
<accession>A0A2P6S6A2</accession>
<dbReference type="EMBL" id="PDCK01000040">
    <property type="protein sequence ID" value="PRQ54192.1"/>
    <property type="molecule type" value="Genomic_DNA"/>
</dbReference>
<protein>
    <submittedName>
        <fullName evidence="5">Putative beta-glucosidase</fullName>
        <ecNumber evidence="5">3.2.1.21</ecNumber>
    </submittedName>
</protein>
<dbReference type="InterPro" id="IPR001360">
    <property type="entry name" value="Glyco_hydro_1"/>
</dbReference>
<dbReference type="GO" id="GO:0005975">
    <property type="term" value="P:carbohydrate metabolic process"/>
    <property type="evidence" value="ECO:0007669"/>
    <property type="project" value="InterPro"/>
</dbReference>
<dbReference type="AlphaFoldDB" id="A0A2P6S6A2"/>
<dbReference type="EC" id="3.2.1.21" evidence="5"/>
<evidence type="ECO:0000256" key="4">
    <source>
        <dbReference type="RuleBase" id="RU003690"/>
    </source>
</evidence>
<dbReference type="Pfam" id="PF00232">
    <property type="entry name" value="Glyco_hydro_1"/>
    <property type="match status" value="1"/>
</dbReference>
<dbReference type="InterPro" id="IPR017853">
    <property type="entry name" value="GH"/>
</dbReference>
<evidence type="ECO:0000313" key="5">
    <source>
        <dbReference type="EMBL" id="PRQ54192.1"/>
    </source>
</evidence>
<comment type="similarity">
    <text evidence="1 4">Belongs to the glycosyl hydrolase 1 family.</text>
</comment>
<sequence>MALSLSFSLPTSATRAPVSSFRRLPSRFPTVKAVGVFPSRRIDHKRAIRIRPCSALGDSVVTSAVTDTVAAVADTTTTTTTATTEVTRDDFPTDFKFGCATSAFQTEGSGTEGGRGPATWDSYIQDDTVAGTEIAVDSYNRYKDDVQLLKNMGVDTYRFSMSWSRILPDGTIDGGINQEGIDFYNNFIDELIANGITPFVTLFHFDLPTALDTKYSGFLSSDIVEDFKAYADLCFKTFGDRVKYWATINEPQVWGQYGFTNTAADANAATDPYKSSHNVILAHATAAKLYKNTYQPTQGGEIGIPMVVEWFEPYQDTPQDTFAAKRAFDFLTGWFLEPLVYGDYPFVMKALVRDGLPEFTDEQKELVKGSYDYIGVNYYTSRYAASVPITSNDVYTSMDQFQHATITVDGSDGEPIGAATPGSSEIYVYPEGLRKALILLKQYSNPKIYITENGYPAARDDTLSVEEASIDDVRIQHIKDHLAAVKDARAAGTDVQGYLMWALMDCLEMGSGYQVRFGLNYTDYLNDLARTPKKSAAWLKDFLASTTTTTST</sequence>
<keyword evidence="6" id="KW-1185">Reference proteome</keyword>
<evidence type="ECO:0000313" key="6">
    <source>
        <dbReference type="Proteomes" id="UP000238479"/>
    </source>
</evidence>
<dbReference type="FunFam" id="3.20.20.80:FF:000020">
    <property type="entry name" value="Beta-glucosidase 12"/>
    <property type="match status" value="1"/>
</dbReference>
<dbReference type="SUPFAM" id="SSF51445">
    <property type="entry name" value="(Trans)glycosidases"/>
    <property type="match status" value="1"/>
</dbReference>
<reference evidence="5 6" key="1">
    <citation type="journal article" date="2018" name="Nat. Genet.">
        <title>The Rosa genome provides new insights in the design of modern roses.</title>
        <authorList>
            <person name="Bendahmane M."/>
        </authorList>
    </citation>
    <scope>NUCLEOTIDE SEQUENCE [LARGE SCALE GENOMIC DNA]</scope>
    <source>
        <strain evidence="6">cv. Old Blush</strain>
    </source>
</reference>
<evidence type="ECO:0000256" key="2">
    <source>
        <dbReference type="ARBA" id="ARBA00022801"/>
    </source>
</evidence>
<gene>
    <name evidence="5" type="ORF">RchiOBHm_Chr2g0174781</name>
</gene>
<dbReference type="PANTHER" id="PTHR10353:SF154">
    <property type="entry name" value="BETA-GLUCOSIDASE 9-RELATED"/>
    <property type="match status" value="1"/>
</dbReference>
<keyword evidence="3 5" id="KW-0326">Glycosidase</keyword>